<accession>A0A1Y5SJ44</accession>
<gene>
    <name evidence="6" type="primary">mdaB</name>
    <name evidence="6" type="ORF">PSA7680_02073</name>
</gene>
<dbReference type="Gene3D" id="3.40.50.360">
    <property type="match status" value="1"/>
</dbReference>
<dbReference type="OrthoDB" id="9798454at2"/>
<evidence type="ECO:0000256" key="3">
    <source>
        <dbReference type="ARBA" id="ARBA00022827"/>
    </source>
</evidence>
<dbReference type="RefSeq" id="WP_085868628.1">
    <property type="nucleotide sequence ID" value="NZ_FWFQ01000013.1"/>
</dbReference>
<evidence type="ECO:0000313" key="7">
    <source>
        <dbReference type="Proteomes" id="UP000193409"/>
    </source>
</evidence>
<name>A0A1Y5SJ44_9RHOB</name>
<dbReference type="InterPro" id="IPR029039">
    <property type="entry name" value="Flavoprotein-like_sf"/>
</dbReference>
<organism evidence="6 7">
    <name type="scientific">Pseudoruegeria aquimaris</name>
    <dbReference type="NCBI Taxonomy" id="393663"/>
    <lineage>
        <taxon>Bacteria</taxon>
        <taxon>Pseudomonadati</taxon>
        <taxon>Pseudomonadota</taxon>
        <taxon>Alphaproteobacteria</taxon>
        <taxon>Rhodobacterales</taxon>
        <taxon>Roseobacteraceae</taxon>
        <taxon>Pseudoruegeria</taxon>
    </lineage>
</organism>
<dbReference type="InterPro" id="IPR003680">
    <property type="entry name" value="Flavodoxin_fold"/>
</dbReference>
<dbReference type="PANTHER" id="PTHR46305:SF3">
    <property type="entry name" value="NADPH:QUINONE OXIDOREDUCTASE MDAB"/>
    <property type="match status" value="1"/>
</dbReference>
<evidence type="ECO:0000256" key="1">
    <source>
        <dbReference type="ARBA" id="ARBA00001974"/>
    </source>
</evidence>
<protein>
    <submittedName>
        <fullName evidence="6">Modulator of drug activity B</fullName>
    </submittedName>
</protein>
<feature type="domain" description="Flavodoxin-like fold" evidence="5">
    <location>
        <begin position="3"/>
        <end position="189"/>
    </location>
</feature>
<comment type="cofactor">
    <cofactor evidence="1">
        <name>FAD</name>
        <dbReference type="ChEBI" id="CHEBI:57692"/>
    </cofactor>
</comment>
<dbReference type="AlphaFoldDB" id="A0A1Y5SJ44"/>
<dbReference type="InterPro" id="IPR052397">
    <property type="entry name" value="NADPH-QR_MdaB"/>
</dbReference>
<sequence>MRNVLILNGTHPTPHAPGRLNRAFTERATAWLTARGHDVRQTIVAEKYDIDAEIEKHQWADTVIAQFPVNWMGVPWTFKKYMDEVYTAGMDGRLATGDGRSAQAPDEDYGMGGLLGDTGYMLSVTFNAPRAAFDNPADAFLQGRSVDDLLGHVHLTYRFLGLRPLPSFSAHDVVKNPQIEADFARFDAHLAQVFKESAHVAA</sequence>
<keyword evidence="7" id="KW-1185">Reference proteome</keyword>
<evidence type="ECO:0000259" key="5">
    <source>
        <dbReference type="Pfam" id="PF02525"/>
    </source>
</evidence>
<proteinExistence type="inferred from homology"/>
<reference evidence="6 7" key="1">
    <citation type="submission" date="2017-03" db="EMBL/GenBank/DDBJ databases">
        <authorList>
            <person name="Afonso C.L."/>
            <person name="Miller P.J."/>
            <person name="Scott M.A."/>
            <person name="Spackman E."/>
            <person name="Goraichik I."/>
            <person name="Dimitrov K.M."/>
            <person name="Suarez D.L."/>
            <person name="Swayne D.E."/>
        </authorList>
    </citation>
    <scope>NUCLEOTIDE SEQUENCE [LARGE SCALE GENOMIC DNA]</scope>
    <source>
        <strain evidence="6 7">CECT 7680</strain>
    </source>
</reference>
<dbReference type="EMBL" id="FWFQ01000013">
    <property type="protein sequence ID" value="SLN41861.1"/>
    <property type="molecule type" value="Genomic_DNA"/>
</dbReference>
<dbReference type="SUPFAM" id="SSF52218">
    <property type="entry name" value="Flavoproteins"/>
    <property type="match status" value="1"/>
</dbReference>
<evidence type="ECO:0000256" key="4">
    <source>
        <dbReference type="ARBA" id="ARBA00037981"/>
    </source>
</evidence>
<dbReference type="Pfam" id="PF02525">
    <property type="entry name" value="Flavodoxin_2"/>
    <property type="match status" value="1"/>
</dbReference>
<keyword evidence="3" id="KW-0274">FAD</keyword>
<evidence type="ECO:0000313" key="6">
    <source>
        <dbReference type="EMBL" id="SLN41861.1"/>
    </source>
</evidence>
<dbReference type="Proteomes" id="UP000193409">
    <property type="component" value="Unassembled WGS sequence"/>
</dbReference>
<comment type="similarity">
    <text evidence="4">Belongs to the oxidoreductase MdaB family.</text>
</comment>
<dbReference type="PANTHER" id="PTHR46305">
    <property type="match status" value="1"/>
</dbReference>
<evidence type="ECO:0000256" key="2">
    <source>
        <dbReference type="ARBA" id="ARBA00022630"/>
    </source>
</evidence>
<keyword evidence="2" id="KW-0285">Flavoprotein</keyword>